<keyword evidence="2" id="KW-1185">Reference proteome</keyword>
<dbReference type="KEGG" id="rst:ATY39_14660"/>
<sequence length="484" mass="56161">MKSWEFILRDYMIGRPVIAIQYDEDDPTVGEIVDLNRELPYGQIEVTEDGKLASLLIEMEDIMEHNDVSLDEYEELTQEDLMGIAEDFIDEFYQKELTFRSISEWNGESYLLTFEAKDVALNLFLPNSGVTLEINKQGFILSATFNQSYYQLAYPDIQISAEDAKEILFEQPLVELAITDLNGELQLLYKPKSGTFRVHVDGSLQYEEDFMEYGEQNANSFEPVTVTESVKTLLGVTDDMQLIEDGANRFWYIGNSKNTDEEEPVIKIENIDSMFMEYESLVEWEEQKEELPEATLANKAKRFLEAIVGDVHEKYLLEVQQAEMEYSSYGIITEEDLSEEERQFFEELELEEDDEFDENFDFEPYTTFSFIRQHKGVLLSDYTIHINVGKYTGIIRECSLLLPNEGKLNTLDIVPVLPLEEADAKFKEQLEMHLARTEVNDEEDEDLIIYDLTYEAEFPAGKEIMAINAMNGEVYYAEEEYEED</sequence>
<protein>
    <submittedName>
        <fullName evidence="1">Uncharacterized protein</fullName>
    </submittedName>
</protein>
<reference evidence="2" key="2">
    <citation type="submission" date="2016-03" db="EMBL/GenBank/DDBJ databases">
        <authorList>
            <person name="Ploux O."/>
        </authorList>
    </citation>
    <scope>NUCLEOTIDE SEQUENCE [LARGE SCALE GENOMIC DNA]</scope>
    <source>
        <strain evidence="2">PP9</strain>
    </source>
</reference>
<proteinExistence type="predicted"/>
<dbReference type="EMBL" id="CP014806">
    <property type="protein sequence ID" value="AMX00549.1"/>
    <property type="molecule type" value="Genomic_DNA"/>
</dbReference>
<evidence type="ECO:0000313" key="1">
    <source>
        <dbReference type="EMBL" id="AMX00549.1"/>
    </source>
</evidence>
<name>A0A143HFN8_9BACL</name>
<dbReference type="RefSeq" id="WP_066791036.1">
    <property type="nucleotide sequence ID" value="NZ_CP014806.1"/>
</dbReference>
<accession>A0A143HFN8</accession>
<reference evidence="1 2" key="1">
    <citation type="journal article" date="2016" name="Genome Announc.">
        <title>Whole-Genome Sequence of Rummeliibacillus stabekisii Strain PP9 Isolated from Antarctic Soil.</title>
        <authorList>
            <person name="da Mota F.F."/>
            <person name="Vollu R.E."/>
            <person name="Jurelevicius D."/>
            <person name="Seldin L."/>
        </authorList>
    </citation>
    <scope>NUCLEOTIDE SEQUENCE [LARGE SCALE GENOMIC DNA]</scope>
    <source>
        <strain evidence="1 2">PP9</strain>
    </source>
</reference>
<gene>
    <name evidence="1" type="ORF">ATY39_14660</name>
</gene>
<dbReference type="AlphaFoldDB" id="A0A143HFN8"/>
<organism evidence="1 2">
    <name type="scientific">Rummeliibacillus stabekisii</name>
    <dbReference type="NCBI Taxonomy" id="241244"/>
    <lineage>
        <taxon>Bacteria</taxon>
        <taxon>Bacillati</taxon>
        <taxon>Bacillota</taxon>
        <taxon>Bacilli</taxon>
        <taxon>Bacillales</taxon>
        <taxon>Caryophanaceae</taxon>
        <taxon>Rummeliibacillus</taxon>
    </lineage>
</organism>
<evidence type="ECO:0000313" key="2">
    <source>
        <dbReference type="Proteomes" id="UP000076021"/>
    </source>
</evidence>
<dbReference type="Proteomes" id="UP000076021">
    <property type="component" value="Chromosome"/>
</dbReference>
<dbReference type="OrthoDB" id="2445738at2"/>